<dbReference type="AlphaFoldDB" id="A0AAN9G6T9"/>
<name>A0AAN9G6T9_9CAEN</name>
<protein>
    <submittedName>
        <fullName evidence="1">Uncharacterized protein</fullName>
    </submittedName>
</protein>
<dbReference type="Proteomes" id="UP001374579">
    <property type="component" value="Unassembled WGS sequence"/>
</dbReference>
<proteinExistence type="predicted"/>
<dbReference type="EMBL" id="JBAMIC010000013">
    <property type="protein sequence ID" value="KAK7097067.1"/>
    <property type="molecule type" value="Genomic_DNA"/>
</dbReference>
<accession>A0AAN9G6T9</accession>
<sequence>MSVFSYRSWLRGTKQSRFKGRKWTYKWVQSLRELDVFGLEDLDLDPKNPAPHRNLMLLSDDVECVMLSKQFYLRMAGPELRKKIYAQVTERNRTMTQVTNYDCSMIRRGGVTKDPDVMADPMQPIFCIHC</sequence>
<reference evidence="1 2" key="1">
    <citation type="submission" date="2024-02" db="EMBL/GenBank/DDBJ databases">
        <title>Chromosome-scale genome assembly of the rough periwinkle Littorina saxatilis.</title>
        <authorList>
            <person name="De Jode A."/>
            <person name="Faria R."/>
            <person name="Formenti G."/>
            <person name="Sims Y."/>
            <person name="Smith T.P."/>
            <person name="Tracey A."/>
            <person name="Wood J.M.D."/>
            <person name="Zagrodzka Z.B."/>
            <person name="Johannesson K."/>
            <person name="Butlin R.K."/>
            <person name="Leder E.H."/>
        </authorList>
    </citation>
    <scope>NUCLEOTIDE SEQUENCE [LARGE SCALE GENOMIC DNA]</scope>
    <source>
        <strain evidence="1">Snail1</strain>
        <tissue evidence="1">Muscle</tissue>
    </source>
</reference>
<evidence type="ECO:0000313" key="1">
    <source>
        <dbReference type="EMBL" id="KAK7097067.1"/>
    </source>
</evidence>
<organism evidence="1 2">
    <name type="scientific">Littorina saxatilis</name>
    <dbReference type="NCBI Taxonomy" id="31220"/>
    <lineage>
        <taxon>Eukaryota</taxon>
        <taxon>Metazoa</taxon>
        <taxon>Spiralia</taxon>
        <taxon>Lophotrochozoa</taxon>
        <taxon>Mollusca</taxon>
        <taxon>Gastropoda</taxon>
        <taxon>Caenogastropoda</taxon>
        <taxon>Littorinimorpha</taxon>
        <taxon>Littorinoidea</taxon>
        <taxon>Littorinidae</taxon>
        <taxon>Littorina</taxon>
    </lineage>
</organism>
<evidence type="ECO:0000313" key="2">
    <source>
        <dbReference type="Proteomes" id="UP001374579"/>
    </source>
</evidence>
<keyword evidence="2" id="KW-1185">Reference proteome</keyword>
<gene>
    <name evidence="1" type="ORF">V1264_004099</name>
</gene>
<comment type="caution">
    <text evidence="1">The sequence shown here is derived from an EMBL/GenBank/DDBJ whole genome shotgun (WGS) entry which is preliminary data.</text>
</comment>